<feature type="region of interest" description="Disordered" evidence="6">
    <location>
        <begin position="644"/>
        <end position="671"/>
    </location>
</feature>
<dbReference type="OrthoDB" id="6475864at2"/>
<feature type="domain" description="F5/8 type C" evidence="8">
    <location>
        <begin position="491"/>
        <end position="635"/>
    </location>
</feature>
<accession>A0A368W1L0</accession>
<evidence type="ECO:0000256" key="6">
    <source>
        <dbReference type="SAM" id="MobiDB-lite"/>
    </source>
</evidence>
<keyword evidence="10" id="KW-1185">Reference proteome</keyword>
<feature type="compositionally biased region" description="Low complexity" evidence="6">
    <location>
        <begin position="645"/>
        <end position="657"/>
    </location>
</feature>
<feature type="domain" description="F5/8 type C" evidence="8">
    <location>
        <begin position="661"/>
        <end position="745"/>
    </location>
</feature>
<evidence type="ECO:0000256" key="4">
    <source>
        <dbReference type="ARBA" id="ARBA00023277"/>
    </source>
</evidence>
<dbReference type="SUPFAM" id="SSF51126">
    <property type="entry name" value="Pectin lyase-like"/>
    <property type="match status" value="1"/>
</dbReference>
<evidence type="ECO:0000313" key="10">
    <source>
        <dbReference type="Proteomes" id="UP000252415"/>
    </source>
</evidence>
<feature type="region of interest" description="Disordered" evidence="6">
    <location>
        <begin position="775"/>
        <end position="795"/>
    </location>
</feature>
<keyword evidence="1 7" id="KW-0732">Signal</keyword>
<name>A0A368W1L0_9BACL</name>
<dbReference type="SUPFAM" id="SSF49785">
    <property type="entry name" value="Galactose-binding domain-like"/>
    <property type="match status" value="3"/>
</dbReference>
<keyword evidence="3" id="KW-1015">Disulfide bond</keyword>
<dbReference type="InterPro" id="IPR008979">
    <property type="entry name" value="Galactose-bd-like_sf"/>
</dbReference>
<dbReference type="PANTHER" id="PTHR31736:SF9">
    <property type="entry name" value="ENDO-XYLOGALACTURONAN HYDROLASE A-RELATED"/>
    <property type="match status" value="1"/>
</dbReference>
<dbReference type="PANTHER" id="PTHR31736">
    <property type="match status" value="1"/>
</dbReference>
<dbReference type="SMART" id="SM00231">
    <property type="entry name" value="FA58C"/>
    <property type="match status" value="3"/>
</dbReference>
<dbReference type="PROSITE" id="PS50022">
    <property type="entry name" value="FA58C_3"/>
    <property type="match status" value="3"/>
</dbReference>
<dbReference type="Pfam" id="PF00754">
    <property type="entry name" value="F5_F8_type_C"/>
    <property type="match status" value="3"/>
</dbReference>
<dbReference type="SUPFAM" id="SSF49899">
    <property type="entry name" value="Concanavalin A-like lectins/glucanases"/>
    <property type="match status" value="2"/>
</dbReference>
<dbReference type="EMBL" id="QPJD01000006">
    <property type="protein sequence ID" value="RCW48369.1"/>
    <property type="molecule type" value="Genomic_DNA"/>
</dbReference>
<dbReference type="InterPro" id="IPR012334">
    <property type="entry name" value="Pectin_lyas_fold"/>
</dbReference>
<dbReference type="Pfam" id="PF13385">
    <property type="entry name" value="Laminin_G_3"/>
    <property type="match status" value="2"/>
</dbReference>
<comment type="caution">
    <text evidence="9">The sequence shown here is derived from an EMBL/GenBank/DDBJ whole genome shotgun (WGS) entry which is preliminary data.</text>
</comment>
<dbReference type="InterPro" id="IPR006558">
    <property type="entry name" value="LamG-like"/>
</dbReference>
<dbReference type="RefSeq" id="WP_114379994.1">
    <property type="nucleotide sequence ID" value="NZ_QPJD01000006.1"/>
</dbReference>
<dbReference type="Gene3D" id="2.60.120.260">
    <property type="entry name" value="Galactose-binding domain-like"/>
    <property type="match status" value="3"/>
</dbReference>
<evidence type="ECO:0000259" key="8">
    <source>
        <dbReference type="PROSITE" id="PS50022"/>
    </source>
</evidence>
<proteinExistence type="predicted"/>
<protein>
    <submittedName>
        <fullName evidence="9">F5/8 type C domain-containing protein</fullName>
    </submittedName>
</protein>
<feature type="domain" description="F5/8 type C" evidence="8">
    <location>
        <begin position="751"/>
        <end position="898"/>
    </location>
</feature>
<dbReference type="InterPro" id="IPR011050">
    <property type="entry name" value="Pectin_lyase_fold/virulence"/>
</dbReference>
<feature type="signal peptide" evidence="7">
    <location>
        <begin position="1"/>
        <end position="40"/>
    </location>
</feature>
<keyword evidence="5" id="KW-0624">Polysaccharide degradation</keyword>
<dbReference type="InterPro" id="IPR000421">
    <property type="entry name" value="FA58C"/>
</dbReference>
<dbReference type="Gene3D" id="2.160.20.10">
    <property type="entry name" value="Single-stranded right-handed beta-helix, Pectin lyase-like"/>
    <property type="match status" value="1"/>
</dbReference>
<dbReference type="InterPro" id="IPR013320">
    <property type="entry name" value="ConA-like_dom_sf"/>
</dbReference>
<reference evidence="9 10" key="1">
    <citation type="submission" date="2018-07" db="EMBL/GenBank/DDBJ databases">
        <title>Genomic Encyclopedia of Type Strains, Phase III (KMG-III): the genomes of soil and plant-associated and newly described type strains.</title>
        <authorList>
            <person name="Whitman W."/>
        </authorList>
    </citation>
    <scope>NUCLEOTIDE SEQUENCE [LARGE SCALE GENOMIC DNA]</scope>
    <source>
        <strain evidence="9 10">CECT 7506</strain>
    </source>
</reference>
<keyword evidence="2" id="KW-0677">Repeat</keyword>
<evidence type="ECO:0000256" key="3">
    <source>
        <dbReference type="ARBA" id="ARBA00023157"/>
    </source>
</evidence>
<evidence type="ECO:0000256" key="1">
    <source>
        <dbReference type="ARBA" id="ARBA00022729"/>
    </source>
</evidence>
<dbReference type="Gene3D" id="2.60.120.200">
    <property type="match status" value="2"/>
</dbReference>
<feature type="chain" id="PRO_5016628902" evidence="7">
    <location>
        <begin position="41"/>
        <end position="1319"/>
    </location>
</feature>
<feature type="region of interest" description="Disordered" evidence="6">
    <location>
        <begin position="518"/>
        <end position="543"/>
    </location>
</feature>
<gene>
    <name evidence="9" type="ORF">DFP97_10669</name>
</gene>
<evidence type="ECO:0000256" key="7">
    <source>
        <dbReference type="SAM" id="SignalP"/>
    </source>
</evidence>
<evidence type="ECO:0000313" key="9">
    <source>
        <dbReference type="EMBL" id="RCW48369.1"/>
    </source>
</evidence>
<sequence length="1319" mass="139992">MFKSSWFNRSKKRSKLFTFLLAFLLAFTTMTVNFPTNVEAATTLTTYPAPAGATLNTDFTVKVRVPGGAWQDLDEYRTRIGAPTRATYASFVYFDTDGPVELSVTANAGTVTSAEVRPLHRNITPAINGNTMTFTISGPQKLVFDVNGNVDSNLMIFANPLEVNPPSPTDPDVIYLGPGLYTQNYKVPSGKTLYIAGGAVVQGGVTLANVTNAKVIGRGVLDRPSNSAIDILFSNNITVDGIIFNDYNNANSGGNGILIGNSTNVSVNNVKVLAFQRWSDGIDTYCASNVSINDVFVRSGDDSISVYASRWTFSGNTTNISVTNSILMPGKAHPINIGTHGNPGSPGGGDMIDTLNFSNLDILTYNPLSAGLPLQTSLTASDGSLISDVNFTDIRIDDAVVNKFIDIKTFKNPGYGLGVGRGINNVYFKNISYTGSNSIANEIFGNSSTRLTQDITFENLKVNGNVVQNAADGNFSIGNFANNINFIASGATPPSTTPIPHYAPINLALKKAASADSWQTGSPAASGNDGNETTRWTANDGNTGHSWTVDLGSSMNITRGTQVKWEFGGGGYKYKIETSNDNTNWKLKVDKTNNTSTDQTQSDIFYDTARYVRITVTGLPSVGWASFSEFKVFGDPTNLALNKTASADSSQSSNPASFGADGNAATRWSANDGNTGHSLTVNLGSSRNITHGSQVAWEKSGVYQYKIETSTNNTNWTTVVDKTANTSTDQVQNDYFTGIAHYVRITVTGLPSGSNASLYDFMVFGDPTNLALNKTASSDSSQTTNPASNANDGNTATSWIANDGLTGHWWMVDLGSSKTITGGVQVMWQQPSSIYSYTIDTSIDNTNWTTVIDQTNASNNAQVYNNFFNGTARYVRVTSTGLPSGINAGISDFKVFGDTGETVPLAQLPFDETSGTTTNDTTGNGWNGTLTGGASFVAGNSGNAVDLAGTNGYVALPTGVVSKASTATIAAWVNLDTASTYSRIFDFGSGTSTNMFLTPKNSSGQIRFAIKVNNSSEQRIDGQAALPTGGWHHVAVTLNGSTGTLYVDGAQVGINTAMTLKPSDLGATTQNWIGRSQYSDPYLDGLVDDFRIYNRALTTSEVMHLKKGQSVFPIAELPFDGTTGTTATDVSGNGWDGRLANNAGWTTGHSGNAVSLSGTNQYVELPAGVVSSADTMTVTAWVNLNTVTNWTRIFDFGTGTTNYMFLSPKNGSTGNIRFAIKSASSTEEVIDGTAALAGNGWHHVAVTLNGSTGTLYVDGQQAGSNTAMTITPAMLGATTRNWIGRSQFSSDAYLNGLVDGFRVYNRALSASEVLAVMNE</sequence>
<dbReference type="SMART" id="SM00560">
    <property type="entry name" value="LamGL"/>
    <property type="match status" value="2"/>
</dbReference>
<dbReference type="GO" id="GO:0000272">
    <property type="term" value="P:polysaccharide catabolic process"/>
    <property type="evidence" value="ECO:0007669"/>
    <property type="project" value="UniProtKB-KW"/>
</dbReference>
<dbReference type="Proteomes" id="UP000252415">
    <property type="component" value="Unassembled WGS sequence"/>
</dbReference>
<evidence type="ECO:0000256" key="5">
    <source>
        <dbReference type="ARBA" id="ARBA00023326"/>
    </source>
</evidence>
<keyword evidence="4" id="KW-0119">Carbohydrate metabolism</keyword>
<evidence type="ECO:0000256" key="2">
    <source>
        <dbReference type="ARBA" id="ARBA00022737"/>
    </source>
</evidence>
<organism evidence="9 10">
    <name type="scientific">Paenibacillus prosopidis</name>
    <dbReference type="NCBI Taxonomy" id="630520"/>
    <lineage>
        <taxon>Bacteria</taxon>
        <taxon>Bacillati</taxon>
        <taxon>Bacillota</taxon>
        <taxon>Bacilli</taxon>
        <taxon>Bacillales</taxon>
        <taxon>Paenibacillaceae</taxon>
        <taxon>Paenibacillus</taxon>
    </lineage>
</organism>